<organism evidence="1 2">
    <name type="scientific">Sorangium cellulosum</name>
    <name type="common">Polyangium cellulosum</name>
    <dbReference type="NCBI Taxonomy" id="56"/>
    <lineage>
        <taxon>Bacteria</taxon>
        <taxon>Pseudomonadati</taxon>
        <taxon>Myxococcota</taxon>
        <taxon>Polyangia</taxon>
        <taxon>Polyangiales</taxon>
        <taxon>Polyangiaceae</taxon>
        <taxon>Sorangium</taxon>
    </lineage>
</organism>
<name>A0A2L0F496_SORCE</name>
<dbReference type="Proteomes" id="UP000238348">
    <property type="component" value="Chromosome"/>
</dbReference>
<dbReference type="EMBL" id="CP012673">
    <property type="protein sequence ID" value="AUX46390.1"/>
    <property type="molecule type" value="Genomic_DNA"/>
</dbReference>
<evidence type="ECO:0000313" key="2">
    <source>
        <dbReference type="Proteomes" id="UP000238348"/>
    </source>
</evidence>
<dbReference type="RefSeq" id="WP_159397730.1">
    <property type="nucleotide sequence ID" value="NZ_CP012673.1"/>
</dbReference>
<sequence>MGKKDKKNKPKTLHERFRLLGIDFSKPGFYDSPQFRAAEANDGAFLEKYAAYVENRLVLPDEAARVRSIVPKTAQFLFDALVQDGRLAACVDASQVLSRFLEAQGVWNYIVKGALTVSFAPDTGLSPVHMAPIMMKGNRAVTGHAWVCAPPYRVVDVTVALQPYSDAQRAVLGNFFICEEAPPRANVEANDLFDAECVAFYKQQRGSAPTIRDLLEFSPNILNQVQRFGVFSIEHGPVRLKYVGTSTTAPDLPLEEMACLSLSGRRPIEAYHDLQQAMKC</sequence>
<proteinExistence type="predicted"/>
<reference evidence="1 2" key="1">
    <citation type="submission" date="2015-09" db="EMBL/GenBank/DDBJ databases">
        <title>Sorangium comparison.</title>
        <authorList>
            <person name="Zaburannyi N."/>
            <person name="Bunk B."/>
            <person name="Overmann J."/>
            <person name="Mueller R."/>
        </authorList>
    </citation>
    <scope>NUCLEOTIDE SEQUENCE [LARGE SCALE GENOMIC DNA]</scope>
    <source>
        <strain evidence="1 2">So ce26</strain>
    </source>
</reference>
<accession>A0A2L0F496</accession>
<evidence type="ECO:0000313" key="1">
    <source>
        <dbReference type="EMBL" id="AUX46390.1"/>
    </source>
</evidence>
<gene>
    <name evidence="1" type="ORF">SOCE26_078960</name>
</gene>
<dbReference type="OrthoDB" id="1493229at2"/>
<protein>
    <submittedName>
        <fullName evidence="1">Uncharacterized protein</fullName>
    </submittedName>
</protein>
<dbReference type="AlphaFoldDB" id="A0A2L0F496"/>